<dbReference type="Gene3D" id="3.60.21.10">
    <property type="match status" value="1"/>
</dbReference>
<reference evidence="7" key="1">
    <citation type="journal article" date="2018" name="Nat. Microbiol.">
        <title>Leveraging single-cell genomics to expand the fungal tree of life.</title>
        <authorList>
            <person name="Ahrendt S.R."/>
            <person name="Quandt C.A."/>
            <person name="Ciobanu D."/>
            <person name="Clum A."/>
            <person name="Salamov A."/>
            <person name="Andreopoulos B."/>
            <person name="Cheng J.F."/>
            <person name="Woyke T."/>
            <person name="Pelin A."/>
            <person name="Henrissat B."/>
            <person name="Reynolds N.K."/>
            <person name="Benny G.L."/>
            <person name="Smith M.E."/>
            <person name="James T.Y."/>
            <person name="Grigoriev I.V."/>
        </authorList>
    </citation>
    <scope>NUCLEOTIDE SEQUENCE [LARGE SCALE GENOMIC DNA]</scope>
    <source>
        <strain evidence="7">RSA 468</strain>
    </source>
</reference>
<feature type="non-terminal residue" evidence="6">
    <location>
        <position position="1"/>
    </location>
</feature>
<comment type="subcellular location">
    <subcellularLocation>
        <location evidence="1">Membrane</location>
        <topology evidence="1">Multi-pass membrane protein</topology>
    </subcellularLocation>
</comment>
<feature type="non-terminal residue" evidence="6">
    <location>
        <position position="277"/>
    </location>
</feature>
<dbReference type="EMBL" id="ML002694">
    <property type="protein sequence ID" value="RKP36227.1"/>
    <property type="molecule type" value="Genomic_DNA"/>
</dbReference>
<dbReference type="PANTHER" id="PTHR13315:SF4">
    <property type="entry name" value="METALLOPHOSPHOESTERASE, ISOFORM E"/>
    <property type="match status" value="1"/>
</dbReference>
<dbReference type="GO" id="GO:0016020">
    <property type="term" value="C:membrane"/>
    <property type="evidence" value="ECO:0007669"/>
    <property type="project" value="UniProtKB-SubCell"/>
</dbReference>
<organism evidence="6 7">
    <name type="scientific">Dimargaris cristalligena</name>
    <dbReference type="NCBI Taxonomy" id="215637"/>
    <lineage>
        <taxon>Eukaryota</taxon>
        <taxon>Fungi</taxon>
        <taxon>Fungi incertae sedis</taxon>
        <taxon>Zoopagomycota</taxon>
        <taxon>Kickxellomycotina</taxon>
        <taxon>Dimargaritomycetes</taxon>
        <taxon>Dimargaritales</taxon>
        <taxon>Dimargaritaceae</taxon>
        <taxon>Dimargaris</taxon>
    </lineage>
</organism>
<protein>
    <submittedName>
        <fullName evidence="6">Metallo-dependent phosphatase-like protein</fullName>
    </submittedName>
</protein>
<feature type="domain" description="Calcineurin-like phosphoesterase" evidence="5">
    <location>
        <begin position="2"/>
        <end position="226"/>
    </location>
</feature>
<dbReference type="InterPro" id="IPR029052">
    <property type="entry name" value="Metallo-depent_PP-like"/>
</dbReference>
<dbReference type="AlphaFoldDB" id="A0A4P9ZS31"/>
<evidence type="ECO:0000313" key="7">
    <source>
        <dbReference type="Proteomes" id="UP000268162"/>
    </source>
</evidence>
<sequence>YRIAIIADPQITDYYSYRHTGLLLSLTNFFTDQYATKNYWYLLQAQRPDAVLILGDLFDGGRHWEDELGDPPASVLPAYHYRPLFRYVAGNHDIGVGATIIPAAVTRFIREFGPLNYRWSVAGHDLLILDNLSLENTSIPELAANSTAFLDQMEREILSTMAPRLLFTHIPLYRPPHTDCGPRRNRGHEINQKFGFQYQNLVREPITNRILRQTQPEVVFTGDDHDQCEVTHTISPPPLSQLDRDEVNRTIPEYTLGSYSMAGGNTRPSYTLLTLHH</sequence>
<gene>
    <name evidence="6" type="ORF">BJ085DRAFT_9812</name>
</gene>
<keyword evidence="2" id="KW-0812">Transmembrane</keyword>
<dbReference type="Pfam" id="PF00149">
    <property type="entry name" value="Metallophos"/>
    <property type="match status" value="1"/>
</dbReference>
<dbReference type="InterPro" id="IPR004843">
    <property type="entry name" value="Calcineurin-like_PHP"/>
</dbReference>
<keyword evidence="3" id="KW-1133">Transmembrane helix</keyword>
<evidence type="ECO:0000259" key="5">
    <source>
        <dbReference type="Pfam" id="PF00149"/>
    </source>
</evidence>
<dbReference type="GO" id="GO:0006506">
    <property type="term" value="P:GPI anchor biosynthetic process"/>
    <property type="evidence" value="ECO:0007669"/>
    <property type="project" value="InterPro"/>
</dbReference>
<keyword evidence="4" id="KW-0472">Membrane</keyword>
<dbReference type="PANTHER" id="PTHR13315">
    <property type="entry name" value="METALLO PHOSPHOESTERASE RELATED"/>
    <property type="match status" value="1"/>
</dbReference>
<dbReference type="Proteomes" id="UP000268162">
    <property type="component" value="Unassembled WGS sequence"/>
</dbReference>
<evidence type="ECO:0000313" key="6">
    <source>
        <dbReference type="EMBL" id="RKP36227.1"/>
    </source>
</evidence>
<proteinExistence type="predicted"/>
<accession>A0A4P9ZS31</accession>
<dbReference type="InterPro" id="IPR033308">
    <property type="entry name" value="PGAP5/Cdc1/Ted1"/>
</dbReference>
<evidence type="ECO:0000256" key="2">
    <source>
        <dbReference type="ARBA" id="ARBA00022692"/>
    </source>
</evidence>
<name>A0A4P9ZS31_9FUNG</name>
<dbReference type="STRING" id="215637.A0A4P9ZS31"/>
<keyword evidence="7" id="KW-1185">Reference proteome</keyword>
<evidence type="ECO:0000256" key="4">
    <source>
        <dbReference type="ARBA" id="ARBA00023136"/>
    </source>
</evidence>
<dbReference type="GO" id="GO:0016787">
    <property type="term" value="F:hydrolase activity"/>
    <property type="evidence" value="ECO:0007669"/>
    <property type="project" value="InterPro"/>
</dbReference>
<evidence type="ECO:0000256" key="1">
    <source>
        <dbReference type="ARBA" id="ARBA00004141"/>
    </source>
</evidence>
<dbReference type="SUPFAM" id="SSF56300">
    <property type="entry name" value="Metallo-dependent phosphatases"/>
    <property type="match status" value="1"/>
</dbReference>
<evidence type="ECO:0000256" key="3">
    <source>
        <dbReference type="ARBA" id="ARBA00022989"/>
    </source>
</evidence>
<dbReference type="GO" id="GO:0005783">
    <property type="term" value="C:endoplasmic reticulum"/>
    <property type="evidence" value="ECO:0007669"/>
    <property type="project" value="TreeGrafter"/>
</dbReference>